<dbReference type="AlphaFoldDB" id="A0ABD0YZH0"/>
<feature type="domain" description="Alpha-L-arabinofuranosidase C-terminal" evidence="11">
    <location>
        <begin position="464"/>
        <end position="649"/>
    </location>
</feature>
<proteinExistence type="inferred from homology"/>
<dbReference type="InterPro" id="IPR013780">
    <property type="entry name" value="Glyco_hydro_b"/>
</dbReference>
<dbReference type="InterPro" id="IPR055235">
    <property type="entry name" value="ASD1_cat"/>
</dbReference>
<comment type="subcellular location">
    <subcellularLocation>
        <location evidence="2">Secreted</location>
        <location evidence="2">Extracellular space</location>
        <location evidence="2">Extracellular matrix</location>
    </subcellularLocation>
</comment>
<keyword evidence="7" id="KW-0732">Signal</keyword>
<evidence type="ECO:0000256" key="6">
    <source>
        <dbReference type="ARBA" id="ARBA00022530"/>
    </source>
</evidence>
<dbReference type="EC" id="3.2.1.55" evidence="4"/>
<evidence type="ECO:0000313" key="13">
    <source>
        <dbReference type="Proteomes" id="UP001558713"/>
    </source>
</evidence>
<evidence type="ECO:0000259" key="11">
    <source>
        <dbReference type="SMART" id="SM00813"/>
    </source>
</evidence>
<dbReference type="SMART" id="SM00813">
    <property type="entry name" value="Alpha-L-AF_C"/>
    <property type="match status" value="1"/>
</dbReference>
<keyword evidence="8" id="KW-0378">Hydrolase</keyword>
<dbReference type="SUPFAM" id="SSF51445">
    <property type="entry name" value="(Trans)glycosidases"/>
    <property type="match status" value="1"/>
</dbReference>
<evidence type="ECO:0000256" key="4">
    <source>
        <dbReference type="ARBA" id="ARBA00012670"/>
    </source>
</evidence>
<accession>A0ABD0YZH0</accession>
<dbReference type="PROSITE" id="PS51257">
    <property type="entry name" value="PROKAR_LIPOPROTEIN"/>
    <property type="match status" value="1"/>
</dbReference>
<dbReference type="SUPFAM" id="SSF51011">
    <property type="entry name" value="Glycosyl hydrolase domain"/>
    <property type="match status" value="1"/>
</dbReference>
<evidence type="ECO:0000256" key="10">
    <source>
        <dbReference type="ARBA" id="ARBA00082101"/>
    </source>
</evidence>
<dbReference type="Pfam" id="PF06964">
    <property type="entry name" value="Alpha-L-AF_C"/>
    <property type="match status" value="1"/>
</dbReference>
<evidence type="ECO:0000256" key="7">
    <source>
        <dbReference type="ARBA" id="ARBA00022729"/>
    </source>
</evidence>
<dbReference type="InterPro" id="IPR008979">
    <property type="entry name" value="Galactose-bd-like_sf"/>
</dbReference>
<evidence type="ECO:0000256" key="2">
    <source>
        <dbReference type="ARBA" id="ARBA00004498"/>
    </source>
</evidence>
<dbReference type="PANTHER" id="PTHR31776:SF0">
    <property type="entry name" value="ALPHA-L-ARABINOFURANOSIDASE 1"/>
    <property type="match status" value="1"/>
</dbReference>
<dbReference type="InterPro" id="IPR017853">
    <property type="entry name" value="GH"/>
</dbReference>
<dbReference type="FunFam" id="3.20.20.80:FF:000025">
    <property type="entry name" value="Alpha-L-arabinofuranosidase 1"/>
    <property type="match status" value="1"/>
</dbReference>
<dbReference type="FunFam" id="2.60.120.260:FF:000063">
    <property type="entry name" value="Putative alpha-L-arabinofuranosidase family protein"/>
    <property type="match status" value="1"/>
</dbReference>
<dbReference type="GO" id="GO:0046556">
    <property type="term" value="F:alpha-L-arabinofuranosidase activity"/>
    <property type="evidence" value="ECO:0007669"/>
    <property type="project" value="UniProtKB-EC"/>
</dbReference>
<keyword evidence="9" id="KW-0325">Glycoprotein</keyword>
<gene>
    <name evidence="12" type="ORF">V5N11_015827</name>
</gene>
<sequence>MDMESWKLLRSVCILSFLLGSCFVYQSLRVVVAQEDSKPVVTLQIDVSNGAGRPIPETLFGIFFEEINHAGAGGLWAELVSNRGFEAGGQNTPSNILPWSIVGDQSSIYVATDRSSCFERNKIALRMDVLCDSNGCPSGGVGVYNPGYWGMNIEEGKKYKVALYVRSTGDIDMSVSLTSSNGSLTLASEKIIASASDVSNWTKKEVVLEAKGTDHGARLQLTTTKKGSIWIDQVSAIPVDTYKGHGFRNDLFQMMVDIKPRFIRFPGGCFVEGEWLSNAFRWKETVGPWEERPGHFGDVWKYWTDDGLGHFEFFQLAEDIGAAPIWVFNNGISHNDEVETASIMPFVQEALDGIEFARGDANSTWGSVRAKMGRQEPFELKYVAIGNEDCGKTYYRGNYIVFYDAIKKAYPDIKIISNCDGSSRPLDHPADYYDFHIYTSASRLFSMYHQFDRTSRKGPKAFVSEYAVTGKDAGTGSLLASLAEAAFLIGLEKNSDIVEMASYAPLFVNTNDRRWNPDAIVFNSSHLYGTPSYWVQRFFAESSGATLLTSTLKGNSSSLVASAISWKNNDKDYIRIKAVNFGATSVNMKVLVTGLDPKVMRLSGSKRTELTSANVMDENSFTQPEKVIPHESLLEMAEEDLTVVLPPHSFSSFDLLKESAKIKMPISDSSSYQKTPTV</sequence>
<dbReference type="PANTHER" id="PTHR31776">
    <property type="entry name" value="ALPHA-L-ARABINOFURANOSIDASE 1"/>
    <property type="match status" value="1"/>
</dbReference>
<dbReference type="SUPFAM" id="SSF49785">
    <property type="entry name" value="Galactose-binding domain-like"/>
    <property type="match status" value="1"/>
</dbReference>
<organism evidence="12 13">
    <name type="scientific">Cardamine amara subsp. amara</name>
    <dbReference type="NCBI Taxonomy" id="228776"/>
    <lineage>
        <taxon>Eukaryota</taxon>
        <taxon>Viridiplantae</taxon>
        <taxon>Streptophyta</taxon>
        <taxon>Embryophyta</taxon>
        <taxon>Tracheophyta</taxon>
        <taxon>Spermatophyta</taxon>
        <taxon>Magnoliopsida</taxon>
        <taxon>eudicotyledons</taxon>
        <taxon>Gunneridae</taxon>
        <taxon>Pentapetalae</taxon>
        <taxon>rosids</taxon>
        <taxon>malvids</taxon>
        <taxon>Brassicales</taxon>
        <taxon>Brassicaceae</taxon>
        <taxon>Cardamineae</taxon>
        <taxon>Cardamine</taxon>
    </lineage>
</organism>
<dbReference type="Pfam" id="PF22848">
    <property type="entry name" value="ASD1_dom"/>
    <property type="match status" value="1"/>
</dbReference>
<dbReference type="Proteomes" id="UP001558713">
    <property type="component" value="Unassembled WGS sequence"/>
</dbReference>
<dbReference type="FunFam" id="2.60.40.1180:FF:000011">
    <property type="entry name" value="Alpha-L-arabinofuranosidase 1"/>
    <property type="match status" value="1"/>
</dbReference>
<keyword evidence="6" id="KW-0272">Extracellular matrix</keyword>
<dbReference type="InterPro" id="IPR010720">
    <property type="entry name" value="Alpha-L-AF_C"/>
</dbReference>
<dbReference type="EMBL" id="JBANAX010000939">
    <property type="protein sequence ID" value="KAL1187865.1"/>
    <property type="molecule type" value="Genomic_DNA"/>
</dbReference>
<protein>
    <recommendedName>
        <fullName evidence="4">non-reducing end alpha-L-arabinofuranosidase</fullName>
        <ecNumber evidence="4">3.2.1.55</ecNumber>
    </recommendedName>
    <alternativeName>
        <fullName evidence="10">Beta-D-xylosidase</fullName>
    </alternativeName>
</protein>
<dbReference type="Gene3D" id="2.60.40.1180">
    <property type="entry name" value="Golgi alpha-mannosidase II"/>
    <property type="match status" value="1"/>
</dbReference>
<comment type="catalytic activity">
    <reaction evidence="1">
        <text>Hydrolysis of terminal non-reducing alpha-L-arabinofuranoside residues in alpha-L-arabinosides.</text>
        <dbReference type="EC" id="3.2.1.55"/>
    </reaction>
</comment>
<evidence type="ECO:0000256" key="3">
    <source>
        <dbReference type="ARBA" id="ARBA00007186"/>
    </source>
</evidence>
<evidence type="ECO:0000256" key="9">
    <source>
        <dbReference type="ARBA" id="ARBA00023180"/>
    </source>
</evidence>
<keyword evidence="5" id="KW-0964">Secreted</keyword>
<dbReference type="Gene3D" id="3.20.20.80">
    <property type="entry name" value="Glycosidases"/>
    <property type="match status" value="1"/>
</dbReference>
<keyword evidence="13" id="KW-1185">Reference proteome</keyword>
<evidence type="ECO:0000256" key="8">
    <source>
        <dbReference type="ARBA" id="ARBA00022801"/>
    </source>
</evidence>
<evidence type="ECO:0000256" key="5">
    <source>
        <dbReference type="ARBA" id="ARBA00022525"/>
    </source>
</evidence>
<name>A0ABD0YZH0_CARAN</name>
<evidence type="ECO:0000313" key="12">
    <source>
        <dbReference type="EMBL" id="KAL1187865.1"/>
    </source>
</evidence>
<evidence type="ECO:0000256" key="1">
    <source>
        <dbReference type="ARBA" id="ARBA00001462"/>
    </source>
</evidence>
<dbReference type="InterPro" id="IPR051563">
    <property type="entry name" value="Glycosyl_Hydrolase_51"/>
</dbReference>
<comment type="caution">
    <text evidence="12">The sequence shown here is derived from an EMBL/GenBank/DDBJ whole genome shotgun (WGS) entry which is preliminary data.</text>
</comment>
<reference evidence="12 13" key="1">
    <citation type="submission" date="2024-04" db="EMBL/GenBank/DDBJ databases">
        <title>Genome assembly C_amara_ONT_v2.</title>
        <authorList>
            <person name="Yant L."/>
            <person name="Moore C."/>
            <person name="Slenker M."/>
        </authorList>
    </citation>
    <scope>NUCLEOTIDE SEQUENCE [LARGE SCALE GENOMIC DNA]</scope>
    <source>
        <tissue evidence="12">Leaf</tissue>
    </source>
</reference>
<comment type="similarity">
    <text evidence="3">Belongs to the glycosyl hydrolase 51 family.</text>
</comment>